<accession>A0A2S8FA04</accession>
<evidence type="ECO:0000259" key="1">
    <source>
        <dbReference type="Pfam" id="PF24693"/>
    </source>
</evidence>
<sequence>MGIHGDEFVERAEQIGSRSDFCTFTRELLENFRQHPDEWENASLEDFLRALAGFAENMDGYYANIGATIDCDVPSWRIFADMLLAARVYE</sequence>
<dbReference type="InterPro" id="IPR056077">
    <property type="entry name" value="DUF7660"/>
</dbReference>
<evidence type="ECO:0000313" key="2">
    <source>
        <dbReference type="EMBL" id="PQO29006.1"/>
    </source>
</evidence>
<comment type="caution">
    <text evidence="2">The sequence shown here is derived from an EMBL/GenBank/DDBJ whole genome shotgun (WGS) entry which is preliminary data.</text>
</comment>
<gene>
    <name evidence="2" type="ORF">C5Y98_22615</name>
</gene>
<protein>
    <recommendedName>
        <fullName evidence="1">DUF7660 domain-containing protein</fullName>
    </recommendedName>
</protein>
<reference evidence="2 3" key="1">
    <citation type="submission" date="2018-02" db="EMBL/GenBank/DDBJ databases">
        <title>Comparative genomes isolates from brazilian mangrove.</title>
        <authorList>
            <person name="Araujo J.E."/>
            <person name="Taketani R.G."/>
            <person name="Silva M.C.P."/>
            <person name="Loureco M.V."/>
            <person name="Andreote F.D."/>
        </authorList>
    </citation>
    <scope>NUCLEOTIDE SEQUENCE [LARGE SCALE GENOMIC DNA]</scope>
    <source>
        <strain evidence="2 3">NAP PRIS-MGV</strain>
    </source>
</reference>
<proteinExistence type="predicted"/>
<name>A0A2S8FA04_9BACT</name>
<dbReference type="EMBL" id="PUIB01000023">
    <property type="protein sequence ID" value="PQO29006.1"/>
    <property type="molecule type" value="Genomic_DNA"/>
</dbReference>
<feature type="domain" description="DUF7660" evidence="1">
    <location>
        <begin position="17"/>
        <end position="90"/>
    </location>
</feature>
<organism evidence="2 3">
    <name type="scientific">Blastopirellula marina</name>
    <dbReference type="NCBI Taxonomy" id="124"/>
    <lineage>
        <taxon>Bacteria</taxon>
        <taxon>Pseudomonadati</taxon>
        <taxon>Planctomycetota</taxon>
        <taxon>Planctomycetia</taxon>
        <taxon>Pirellulales</taxon>
        <taxon>Pirellulaceae</taxon>
        <taxon>Blastopirellula</taxon>
    </lineage>
</organism>
<dbReference type="AlphaFoldDB" id="A0A2S8FA04"/>
<dbReference type="Proteomes" id="UP000239388">
    <property type="component" value="Unassembled WGS sequence"/>
</dbReference>
<evidence type="ECO:0000313" key="3">
    <source>
        <dbReference type="Proteomes" id="UP000239388"/>
    </source>
</evidence>
<dbReference type="Pfam" id="PF24693">
    <property type="entry name" value="DUF7660"/>
    <property type="match status" value="1"/>
</dbReference>